<dbReference type="InterPro" id="IPR049712">
    <property type="entry name" value="Poly_export"/>
</dbReference>
<evidence type="ECO:0000313" key="4">
    <source>
        <dbReference type="EMBL" id="QDU40131.1"/>
    </source>
</evidence>
<evidence type="ECO:0000259" key="3">
    <source>
        <dbReference type="Pfam" id="PF02563"/>
    </source>
</evidence>
<keyword evidence="5" id="KW-1185">Reference proteome</keyword>
<dbReference type="AlphaFoldDB" id="A0A517ZCF2"/>
<dbReference type="PANTHER" id="PTHR33619:SF3">
    <property type="entry name" value="POLYSACCHARIDE EXPORT PROTEIN GFCE-RELATED"/>
    <property type="match status" value="1"/>
</dbReference>
<feature type="region of interest" description="Disordered" evidence="2">
    <location>
        <begin position="243"/>
        <end position="278"/>
    </location>
</feature>
<dbReference type="RefSeq" id="WP_197443685.1">
    <property type="nucleotide sequence ID" value="NZ_CP036275.1"/>
</dbReference>
<organism evidence="4 5">
    <name type="scientific">Maioricimonas rarisocia</name>
    <dbReference type="NCBI Taxonomy" id="2528026"/>
    <lineage>
        <taxon>Bacteria</taxon>
        <taxon>Pseudomonadati</taxon>
        <taxon>Planctomycetota</taxon>
        <taxon>Planctomycetia</taxon>
        <taxon>Planctomycetales</taxon>
        <taxon>Planctomycetaceae</taxon>
        <taxon>Maioricimonas</taxon>
    </lineage>
</organism>
<sequence>MDAIGPTRSHVVWILLVLLPGCYAPLHSPGIPATHLPDQYRMPMRTAGAPLNYSSLVAPTPPAYLLGTGDVLEITAPDLMQRGDTRPFQVQVLETGEIHLPRVGPVVVGGHSLAEAQVRINRAIGAGYLEDPAVTVTLVQKGVVNVLVLGAVNQPGVHALPRFENDIAHALAAAGGFSERAGDVIEVHRRGAETCPLPAASPEFTGNTAPPETIQTVSFETAGAEPVWTPEMARAAPAAVGPYQSYRGRSGPVEPPTSAPQPTHRPAPIAQASHTQTAAAQPFVADEIVSADELFTEETSLPGMALGPVERISLRGMTPLLAPEQAILHAGDVIVVPERKDSVFYVVGPLSETNRVRFTVGDRDREIGNGFLLPDDREIDVVTAVAMAGYIDPIYSPTTVTVHRIQPNGMPLLVHVDLIRARTDPRETVLVQPGDIIYLNPDNWWYGRRLFDRTVDRALGTAVGRWLTN</sequence>
<dbReference type="InterPro" id="IPR003715">
    <property type="entry name" value="Poly_export_N"/>
</dbReference>
<dbReference type="Pfam" id="PF02563">
    <property type="entry name" value="Poly_export"/>
    <property type="match status" value="1"/>
</dbReference>
<dbReference type="PANTHER" id="PTHR33619">
    <property type="entry name" value="POLYSACCHARIDE EXPORT PROTEIN GFCE-RELATED"/>
    <property type="match status" value="1"/>
</dbReference>
<dbReference type="Proteomes" id="UP000320496">
    <property type="component" value="Chromosome"/>
</dbReference>
<dbReference type="Gene3D" id="3.10.560.10">
    <property type="entry name" value="Outer membrane lipoprotein wza domain like"/>
    <property type="match status" value="1"/>
</dbReference>
<keyword evidence="1" id="KW-0732">Signal</keyword>
<evidence type="ECO:0000313" key="5">
    <source>
        <dbReference type="Proteomes" id="UP000320496"/>
    </source>
</evidence>
<feature type="domain" description="Polysaccharide export protein N-terminal" evidence="3">
    <location>
        <begin position="59"/>
        <end position="138"/>
    </location>
</feature>
<evidence type="ECO:0000256" key="2">
    <source>
        <dbReference type="SAM" id="MobiDB-lite"/>
    </source>
</evidence>
<dbReference type="GO" id="GO:0015159">
    <property type="term" value="F:polysaccharide transmembrane transporter activity"/>
    <property type="evidence" value="ECO:0007669"/>
    <property type="project" value="InterPro"/>
</dbReference>
<accession>A0A517ZCF2</accession>
<reference evidence="4 5" key="1">
    <citation type="submission" date="2019-02" db="EMBL/GenBank/DDBJ databases">
        <title>Deep-cultivation of Planctomycetes and their phenomic and genomic characterization uncovers novel biology.</title>
        <authorList>
            <person name="Wiegand S."/>
            <person name="Jogler M."/>
            <person name="Boedeker C."/>
            <person name="Pinto D."/>
            <person name="Vollmers J."/>
            <person name="Rivas-Marin E."/>
            <person name="Kohn T."/>
            <person name="Peeters S.H."/>
            <person name="Heuer A."/>
            <person name="Rast P."/>
            <person name="Oberbeckmann S."/>
            <person name="Bunk B."/>
            <person name="Jeske O."/>
            <person name="Meyerdierks A."/>
            <person name="Storesund J.E."/>
            <person name="Kallscheuer N."/>
            <person name="Luecker S."/>
            <person name="Lage O.M."/>
            <person name="Pohl T."/>
            <person name="Merkel B.J."/>
            <person name="Hornburger P."/>
            <person name="Mueller R.-W."/>
            <person name="Bruemmer F."/>
            <person name="Labrenz M."/>
            <person name="Spormann A.M."/>
            <person name="Op den Camp H."/>
            <person name="Overmann J."/>
            <person name="Amann R."/>
            <person name="Jetten M.S.M."/>
            <person name="Mascher T."/>
            <person name="Medema M.H."/>
            <person name="Devos D.P."/>
            <person name="Kaster A.-K."/>
            <person name="Ovreas L."/>
            <person name="Rohde M."/>
            <person name="Galperin M.Y."/>
            <person name="Jogler C."/>
        </authorList>
    </citation>
    <scope>NUCLEOTIDE SEQUENCE [LARGE SCALE GENOMIC DNA]</scope>
    <source>
        <strain evidence="4 5">Mal4</strain>
    </source>
</reference>
<dbReference type="EMBL" id="CP036275">
    <property type="protein sequence ID" value="QDU40131.1"/>
    <property type="molecule type" value="Genomic_DNA"/>
</dbReference>
<gene>
    <name evidence="4" type="ORF">Mal4_44860</name>
</gene>
<feature type="compositionally biased region" description="Pro residues" evidence="2">
    <location>
        <begin position="253"/>
        <end position="265"/>
    </location>
</feature>
<protein>
    <submittedName>
        <fullName evidence="4">Polysaccharide biosynthesis/export protein</fullName>
    </submittedName>
</protein>
<evidence type="ECO:0000256" key="1">
    <source>
        <dbReference type="ARBA" id="ARBA00022729"/>
    </source>
</evidence>
<dbReference type="KEGG" id="mri:Mal4_44860"/>
<name>A0A517ZCF2_9PLAN</name>
<dbReference type="Gene3D" id="3.30.1950.10">
    <property type="entry name" value="wza like domain"/>
    <property type="match status" value="1"/>
</dbReference>
<proteinExistence type="predicted"/>